<evidence type="ECO:0000256" key="1">
    <source>
        <dbReference type="SAM" id="MobiDB-lite"/>
    </source>
</evidence>
<dbReference type="EMBL" id="VNJI01000009">
    <property type="protein sequence ID" value="TVY10264.1"/>
    <property type="molecule type" value="Genomic_DNA"/>
</dbReference>
<organism evidence="2 3">
    <name type="scientific">Paenibacillus cremeus</name>
    <dbReference type="NCBI Taxonomy" id="2163881"/>
    <lineage>
        <taxon>Bacteria</taxon>
        <taxon>Bacillati</taxon>
        <taxon>Bacillota</taxon>
        <taxon>Bacilli</taxon>
        <taxon>Bacillales</taxon>
        <taxon>Paenibacillaceae</taxon>
        <taxon>Paenibacillus</taxon>
    </lineage>
</organism>
<dbReference type="OrthoDB" id="2871491at2"/>
<keyword evidence="3" id="KW-1185">Reference proteome</keyword>
<evidence type="ECO:0000313" key="3">
    <source>
        <dbReference type="Proteomes" id="UP000317036"/>
    </source>
</evidence>
<accession>A0A559KDS5</accession>
<dbReference type="AlphaFoldDB" id="A0A559KDS5"/>
<evidence type="ECO:0000313" key="2">
    <source>
        <dbReference type="EMBL" id="TVY10264.1"/>
    </source>
</evidence>
<name>A0A559KDS5_9BACL</name>
<reference evidence="2 3" key="1">
    <citation type="submission" date="2019-07" db="EMBL/GenBank/DDBJ databases">
        <authorList>
            <person name="Kim J."/>
        </authorList>
    </citation>
    <scope>NUCLEOTIDE SEQUENCE [LARGE SCALE GENOMIC DNA]</scope>
    <source>
        <strain evidence="2 3">JC52</strain>
    </source>
</reference>
<comment type="caution">
    <text evidence="2">The sequence shown here is derived from an EMBL/GenBank/DDBJ whole genome shotgun (WGS) entry which is preliminary data.</text>
</comment>
<dbReference type="RefSeq" id="WP_144845828.1">
    <property type="nucleotide sequence ID" value="NZ_VNJI01000009.1"/>
</dbReference>
<feature type="compositionally biased region" description="Basic and acidic residues" evidence="1">
    <location>
        <begin position="37"/>
        <end position="53"/>
    </location>
</feature>
<protein>
    <submittedName>
        <fullName evidence="2">Uncharacterized protein</fullName>
    </submittedName>
</protein>
<dbReference type="Proteomes" id="UP000317036">
    <property type="component" value="Unassembled WGS sequence"/>
</dbReference>
<feature type="region of interest" description="Disordered" evidence="1">
    <location>
        <begin position="33"/>
        <end position="55"/>
    </location>
</feature>
<sequence length="146" mass="16454">MMSWPHWLEQWLARHPSDIHTRIAHLELQLDQLKQQRSKESPGEMEPPRERETPPTIVIENVSIAHLHIDKLEHSTNFGALGIKDLGGKLNIGVNYTGPIGGETWEQWLSEVKKEASGQPEPAEGKEQEMRASAGQPTCNIRPKAL</sequence>
<feature type="region of interest" description="Disordered" evidence="1">
    <location>
        <begin position="112"/>
        <end position="146"/>
    </location>
</feature>
<gene>
    <name evidence="2" type="ORF">FPZ49_09370</name>
</gene>
<proteinExistence type="predicted"/>